<sequence length="201" mass="23359">MKYLFNFFENKRIFNARPNFNVVFPDQFAVWSSVLYFGRTVQIYQFPVEIDNLTTFEHLIECFAVSFFAFTDQRCCLLLFGNVVDNSINKCFIADTYRVRKNFYISDIAICPPGFCEQMFLLLSCYSLRLGICLLITGKIKVVYLFTTHFIMSEAVIGTGRRIGIFNFSSDWIYKNNDGVIIVEECFVVSFTFDKFGFGLP</sequence>
<protein>
    <submittedName>
        <fullName evidence="1">Uncharacterized protein</fullName>
    </submittedName>
</protein>
<comment type="caution">
    <text evidence="1">The sequence shown here is derived from an EMBL/GenBank/DDBJ whole genome shotgun (WGS) entry which is preliminary data.</text>
</comment>
<reference evidence="1" key="1">
    <citation type="submission" date="2019-08" db="EMBL/GenBank/DDBJ databases">
        <authorList>
            <person name="Kucharzyk K."/>
            <person name="Murdoch R.W."/>
            <person name="Higgins S."/>
            <person name="Loffler F."/>
        </authorList>
    </citation>
    <scope>NUCLEOTIDE SEQUENCE</scope>
</reference>
<evidence type="ECO:0000313" key="1">
    <source>
        <dbReference type="EMBL" id="MPN14173.1"/>
    </source>
</evidence>
<dbReference type="AlphaFoldDB" id="A0A645FPQ7"/>
<accession>A0A645FPQ7</accession>
<organism evidence="1">
    <name type="scientific">bioreactor metagenome</name>
    <dbReference type="NCBI Taxonomy" id="1076179"/>
    <lineage>
        <taxon>unclassified sequences</taxon>
        <taxon>metagenomes</taxon>
        <taxon>ecological metagenomes</taxon>
    </lineage>
</organism>
<proteinExistence type="predicted"/>
<name>A0A645FPQ7_9ZZZZ</name>
<dbReference type="EMBL" id="VSSQ01060765">
    <property type="protein sequence ID" value="MPN14173.1"/>
    <property type="molecule type" value="Genomic_DNA"/>
</dbReference>
<gene>
    <name evidence="1" type="ORF">SDC9_161499</name>
</gene>